<name>A0A7W8NFK6_9DEIO</name>
<dbReference type="Proteomes" id="UP000552709">
    <property type="component" value="Unassembled WGS sequence"/>
</dbReference>
<dbReference type="InterPro" id="IPR012334">
    <property type="entry name" value="Pectin_lyas_fold"/>
</dbReference>
<comment type="caution">
    <text evidence="1">The sequence shown here is derived from an EMBL/GenBank/DDBJ whole genome shotgun (WGS) entry which is preliminary data.</text>
</comment>
<organism evidence="1 2">
    <name type="scientific">Deinococcus humi</name>
    <dbReference type="NCBI Taxonomy" id="662880"/>
    <lineage>
        <taxon>Bacteria</taxon>
        <taxon>Thermotogati</taxon>
        <taxon>Deinococcota</taxon>
        <taxon>Deinococci</taxon>
        <taxon>Deinococcales</taxon>
        <taxon>Deinococcaceae</taxon>
        <taxon>Deinococcus</taxon>
    </lineage>
</organism>
<evidence type="ECO:0000313" key="2">
    <source>
        <dbReference type="Proteomes" id="UP000552709"/>
    </source>
</evidence>
<evidence type="ECO:0000313" key="1">
    <source>
        <dbReference type="EMBL" id="MBB5362057.1"/>
    </source>
</evidence>
<accession>A0A7W8NFK6</accession>
<protein>
    <submittedName>
        <fullName evidence="1">Uncharacterized protein</fullName>
    </submittedName>
</protein>
<sequence length="651" mass="66616">MIPIRRPTGGTGLPASGVAALPHVSGSPAQTTGSIGAGGTALTVADASTFAVGHGVFVLGAGGGITPLVTVITAVNGAVLTLRDAAVQGVAGARVQHDDTEALQAIITARLATGNAELDLPAGTFRINRQCAPGAGGLLSLPPEYKQANKVLTLRGASRPPNFYFELPARAGLTILETELTGIDNTILYGIIGAPYAGSDVPDGNSVLSIELHAENLLMIVPPNGSIGGIQGLWMGGLSARNVQVQTGRRWLDMVALSNPASFGIAFPTQGNYGMTHAQTCVVFNVYAGYIVAEHSTFDYCAAGNCHYGVFARSGGHLSSGSLNLYQCRINVGAASGAGWHGNAPRLAVDYTVSFENTGTQGSGNFAPIVDLDDPDGHLSGVLRYEAYPDVPLTRNGGPQVFAVPLSDPGSVWGAVAPAPLAWDASGPSIQTDVALWLRADRAPGAAGDPVSDWPDAARGIHATQATAGARPVKRAGGQGGQPYLEFSGAQELVTSALDALAGRGSLTVLVVLAASGAATVALETGDNSNNVPGTWGVVYDTGKIQSILNMGSAGTVAAAEALHNTVSAQIITVNYAADPPIAMRGGNTLIVQPPAPAQTLVGDVLHLGQRSGGVAPLTGRIYEVLIFKRELSAAEQTAAYDNYLKVRYGL</sequence>
<dbReference type="AlphaFoldDB" id="A0A7W8NFK6"/>
<gene>
    <name evidence="1" type="ORF">HNQ08_001142</name>
</gene>
<keyword evidence="2" id="KW-1185">Reference proteome</keyword>
<reference evidence="1 2" key="1">
    <citation type="submission" date="2020-08" db="EMBL/GenBank/DDBJ databases">
        <title>Genomic Encyclopedia of Type Strains, Phase IV (KMG-IV): sequencing the most valuable type-strain genomes for metagenomic binning, comparative biology and taxonomic classification.</title>
        <authorList>
            <person name="Goeker M."/>
        </authorList>
    </citation>
    <scope>NUCLEOTIDE SEQUENCE [LARGE SCALE GENOMIC DNA]</scope>
    <source>
        <strain evidence="1 2">DSM 27939</strain>
    </source>
</reference>
<proteinExistence type="predicted"/>
<dbReference type="RefSeq" id="WP_184128216.1">
    <property type="nucleotide sequence ID" value="NZ_JACHFL010000002.1"/>
</dbReference>
<dbReference type="Gene3D" id="2.160.20.10">
    <property type="entry name" value="Single-stranded right-handed beta-helix, Pectin lyase-like"/>
    <property type="match status" value="1"/>
</dbReference>
<dbReference type="EMBL" id="JACHFL010000002">
    <property type="protein sequence ID" value="MBB5362057.1"/>
    <property type="molecule type" value="Genomic_DNA"/>
</dbReference>